<name>A0A178ZIL1_9EURO</name>
<dbReference type="Proteomes" id="UP000078343">
    <property type="component" value="Unassembled WGS sequence"/>
</dbReference>
<dbReference type="OrthoDB" id="1022638at2759"/>
<comment type="caution">
    <text evidence="1">The sequence shown here is derived from an EMBL/GenBank/DDBJ whole genome shotgun (WGS) entry which is preliminary data.</text>
</comment>
<keyword evidence="2" id="KW-1185">Reference proteome</keyword>
<accession>A0A178ZIL1</accession>
<sequence length="100" mass="11885">MAGRLMSPGPQVLAYNELRHVVSRLPRIRSREFVSSLFSEDSSFSMQMYVVEHVAYWIRRWRETEDWARLFNVHERFGMEMALAIVRSDRTKPVFLHPAD</sequence>
<proteinExistence type="predicted"/>
<dbReference type="GeneID" id="30010722"/>
<dbReference type="AlphaFoldDB" id="A0A178ZIL1"/>
<reference evidence="1 2" key="1">
    <citation type="submission" date="2016-04" db="EMBL/GenBank/DDBJ databases">
        <title>Draft genome of Fonsecaea erecta CBS 125763.</title>
        <authorList>
            <person name="Weiss V.A."/>
            <person name="Vicente V.A."/>
            <person name="Raittz R.T."/>
            <person name="Moreno L.F."/>
            <person name="De Souza E.M."/>
            <person name="Pedrosa F.O."/>
            <person name="Steffens M.B."/>
            <person name="Faoro H."/>
            <person name="Tadra-Sfeir M.Z."/>
            <person name="Najafzadeh M.J."/>
            <person name="Felipe M.S."/>
            <person name="Teixeira M."/>
            <person name="Sun J."/>
            <person name="Xi L."/>
            <person name="Gomes R."/>
            <person name="De Azevedo C.M."/>
            <person name="Salgado C.G."/>
            <person name="Da Silva M.B."/>
            <person name="Nascimento M.F."/>
            <person name="Queiroz-Telles F."/>
            <person name="Attili D.S."/>
            <person name="Gorbushina A."/>
        </authorList>
    </citation>
    <scope>NUCLEOTIDE SEQUENCE [LARGE SCALE GENOMIC DNA]</scope>
    <source>
        <strain evidence="1 2">CBS 125763</strain>
    </source>
</reference>
<dbReference type="RefSeq" id="XP_018692623.1">
    <property type="nucleotide sequence ID" value="XM_018838063.1"/>
</dbReference>
<protein>
    <submittedName>
        <fullName evidence="1">Uncharacterized protein</fullName>
    </submittedName>
</protein>
<organism evidence="1 2">
    <name type="scientific">Fonsecaea erecta</name>
    <dbReference type="NCBI Taxonomy" id="1367422"/>
    <lineage>
        <taxon>Eukaryota</taxon>
        <taxon>Fungi</taxon>
        <taxon>Dikarya</taxon>
        <taxon>Ascomycota</taxon>
        <taxon>Pezizomycotina</taxon>
        <taxon>Eurotiomycetes</taxon>
        <taxon>Chaetothyriomycetidae</taxon>
        <taxon>Chaetothyriales</taxon>
        <taxon>Herpotrichiellaceae</taxon>
        <taxon>Fonsecaea</taxon>
    </lineage>
</organism>
<evidence type="ECO:0000313" key="2">
    <source>
        <dbReference type="Proteomes" id="UP000078343"/>
    </source>
</evidence>
<dbReference type="STRING" id="1367422.A0A178ZIL1"/>
<evidence type="ECO:0000313" key="1">
    <source>
        <dbReference type="EMBL" id="OAP59256.1"/>
    </source>
</evidence>
<gene>
    <name evidence="1" type="ORF">AYL99_06554</name>
</gene>
<dbReference type="EMBL" id="LVYI01000005">
    <property type="protein sequence ID" value="OAP59256.1"/>
    <property type="molecule type" value="Genomic_DNA"/>
</dbReference>